<reference evidence="2 3" key="2">
    <citation type="submission" date="2018-11" db="EMBL/GenBank/DDBJ databases">
        <authorList>
            <consortium name="Pathogen Informatics"/>
        </authorList>
    </citation>
    <scope>NUCLEOTIDE SEQUENCE [LARGE SCALE GENOMIC DNA]</scope>
</reference>
<dbReference type="WBParaSite" id="NBR_0000488201-mRNA-1">
    <property type="protein sequence ID" value="NBR_0000488201-mRNA-1"/>
    <property type="gene ID" value="NBR_0000488201"/>
</dbReference>
<evidence type="ECO:0000313" key="2">
    <source>
        <dbReference type="EMBL" id="VDL68472.1"/>
    </source>
</evidence>
<name>A0A0N4XQT0_NIPBR</name>
<dbReference type="Proteomes" id="UP000271162">
    <property type="component" value="Unassembled WGS sequence"/>
</dbReference>
<evidence type="ECO:0000256" key="1">
    <source>
        <dbReference type="SAM" id="MobiDB-lite"/>
    </source>
</evidence>
<feature type="region of interest" description="Disordered" evidence="1">
    <location>
        <begin position="1"/>
        <end position="75"/>
    </location>
</feature>
<keyword evidence="3" id="KW-1185">Reference proteome</keyword>
<organism evidence="4">
    <name type="scientific">Nippostrongylus brasiliensis</name>
    <name type="common">Rat hookworm</name>
    <dbReference type="NCBI Taxonomy" id="27835"/>
    <lineage>
        <taxon>Eukaryota</taxon>
        <taxon>Metazoa</taxon>
        <taxon>Ecdysozoa</taxon>
        <taxon>Nematoda</taxon>
        <taxon>Chromadorea</taxon>
        <taxon>Rhabditida</taxon>
        <taxon>Rhabditina</taxon>
        <taxon>Rhabditomorpha</taxon>
        <taxon>Strongyloidea</taxon>
        <taxon>Heligmosomidae</taxon>
        <taxon>Nippostrongylus</taxon>
    </lineage>
</organism>
<evidence type="ECO:0000313" key="3">
    <source>
        <dbReference type="Proteomes" id="UP000271162"/>
    </source>
</evidence>
<evidence type="ECO:0000313" key="4">
    <source>
        <dbReference type="WBParaSite" id="NBR_0000488201-mRNA-1"/>
    </source>
</evidence>
<gene>
    <name evidence="2" type="ORF">NBR_LOCUS4883</name>
</gene>
<dbReference type="AlphaFoldDB" id="A0A0N4XQT0"/>
<reference evidence="4" key="1">
    <citation type="submission" date="2017-02" db="UniProtKB">
        <authorList>
            <consortium name="WormBaseParasite"/>
        </authorList>
    </citation>
    <scope>IDENTIFICATION</scope>
</reference>
<protein>
    <submittedName>
        <fullName evidence="2 4">Uncharacterized protein</fullName>
    </submittedName>
</protein>
<dbReference type="EMBL" id="UYSL01010191">
    <property type="protein sequence ID" value="VDL68472.1"/>
    <property type="molecule type" value="Genomic_DNA"/>
</dbReference>
<sequence>MITHTPSPVTITVPLPASVTDTSVGKPATKLISSAINNPKHHIRNDSKQKKNKSSRLTHPKDKTHQKTNKQNPHTCQIGYSECRATCPTGHSTALGMLRRRTPTPAPQQDPQIGSG</sequence>
<accession>A0A0N4XQT0</accession>
<feature type="region of interest" description="Disordered" evidence="1">
    <location>
        <begin position="89"/>
        <end position="116"/>
    </location>
</feature>
<proteinExistence type="predicted"/>
<feature type="compositionally biased region" description="Polar residues" evidence="1">
    <location>
        <begin position="1"/>
        <end position="10"/>
    </location>
</feature>
<feature type="compositionally biased region" description="Polar residues" evidence="1">
    <location>
        <begin position="107"/>
        <end position="116"/>
    </location>
</feature>